<gene>
    <name evidence="2" type="ORF">SAMN04489732_101149</name>
</gene>
<name>A0A1H8Q029_9PSEU</name>
<evidence type="ECO:0000313" key="3">
    <source>
        <dbReference type="Proteomes" id="UP000198582"/>
    </source>
</evidence>
<evidence type="ECO:0000259" key="1">
    <source>
        <dbReference type="Pfam" id="PF12697"/>
    </source>
</evidence>
<dbReference type="Gene3D" id="3.40.50.1820">
    <property type="entry name" value="alpha/beta hydrolase"/>
    <property type="match status" value="1"/>
</dbReference>
<dbReference type="STRING" id="394193.SAMN04489732_101149"/>
<dbReference type="InterPro" id="IPR052897">
    <property type="entry name" value="Sec-Metab_Biosynth_Hydrolase"/>
</dbReference>
<proteinExistence type="predicted"/>
<sequence length="286" mass="30191">MTPTFVLVHGSYGNGQYYAPLQRELALLGHRSLAVDLPGHGNGGGFSAAYQTQDLAAFAEEPSPLAGVTHADGVAHVIDVVRRAHEHGPVVLVGHSRGGLVLTSVANAVPELLERVVYVSAWCCVASTSGGYASGPEYASSALMDVEGLVVGDPAKLGALRMNWRTTDPALLATLKRALLADGTDNEFYAFLATLEPDENLDAGTDRAEADTWGRVPHSYVRLTGDLSVPLALQDRFIKEADALTPGRPFDVFSLDSSHLRALVRPSELAGILAGRLTPRSTSPAG</sequence>
<keyword evidence="3" id="KW-1185">Reference proteome</keyword>
<dbReference type="Pfam" id="PF12697">
    <property type="entry name" value="Abhydrolase_6"/>
    <property type="match status" value="1"/>
</dbReference>
<dbReference type="InterPro" id="IPR029058">
    <property type="entry name" value="AB_hydrolase_fold"/>
</dbReference>
<dbReference type="GO" id="GO:0016787">
    <property type="term" value="F:hydrolase activity"/>
    <property type="evidence" value="ECO:0007669"/>
    <property type="project" value="UniProtKB-KW"/>
</dbReference>
<organism evidence="2 3">
    <name type="scientific">Amycolatopsis saalfeldensis</name>
    <dbReference type="NCBI Taxonomy" id="394193"/>
    <lineage>
        <taxon>Bacteria</taxon>
        <taxon>Bacillati</taxon>
        <taxon>Actinomycetota</taxon>
        <taxon>Actinomycetes</taxon>
        <taxon>Pseudonocardiales</taxon>
        <taxon>Pseudonocardiaceae</taxon>
        <taxon>Amycolatopsis</taxon>
    </lineage>
</organism>
<dbReference type="OrthoDB" id="3827413at2"/>
<dbReference type="PANTHER" id="PTHR37017:SF11">
    <property type="entry name" value="ESTERASE_LIPASE_THIOESTERASE DOMAIN-CONTAINING PROTEIN"/>
    <property type="match status" value="1"/>
</dbReference>
<feature type="domain" description="AB hydrolase-1" evidence="1">
    <location>
        <begin position="5"/>
        <end position="270"/>
    </location>
</feature>
<accession>A0A1H8Q029</accession>
<dbReference type="RefSeq" id="WP_091610962.1">
    <property type="nucleotide sequence ID" value="NZ_FOEF01000001.1"/>
</dbReference>
<evidence type="ECO:0000313" key="2">
    <source>
        <dbReference type="EMBL" id="SEO47540.1"/>
    </source>
</evidence>
<reference evidence="2 3" key="1">
    <citation type="submission" date="2016-10" db="EMBL/GenBank/DDBJ databases">
        <authorList>
            <person name="de Groot N.N."/>
        </authorList>
    </citation>
    <scope>NUCLEOTIDE SEQUENCE [LARGE SCALE GENOMIC DNA]</scope>
    <source>
        <strain evidence="2 3">DSM 44993</strain>
    </source>
</reference>
<dbReference type="SUPFAM" id="SSF53474">
    <property type="entry name" value="alpha/beta-Hydrolases"/>
    <property type="match status" value="1"/>
</dbReference>
<dbReference type="Proteomes" id="UP000198582">
    <property type="component" value="Unassembled WGS sequence"/>
</dbReference>
<dbReference type="InterPro" id="IPR000073">
    <property type="entry name" value="AB_hydrolase_1"/>
</dbReference>
<dbReference type="PANTHER" id="PTHR37017">
    <property type="entry name" value="AB HYDROLASE-1 DOMAIN-CONTAINING PROTEIN-RELATED"/>
    <property type="match status" value="1"/>
</dbReference>
<dbReference type="AlphaFoldDB" id="A0A1H8Q029"/>
<keyword evidence="2" id="KW-0378">Hydrolase</keyword>
<protein>
    <submittedName>
        <fullName evidence="2">Alpha/beta hydrolase family protein</fullName>
    </submittedName>
</protein>
<dbReference type="EMBL" id="FOEF01000001">
    <property type="protein sequence ID" value="SEO47540.1"/>
    <property type="molecule type" value="Genomic_DNA"/>
</dbReference>